<protein>
    <submittedName>
        <fullName evidence="1">Cytochrome c oxidase subunit 7B, mitochondrial</fullName>
    </submittedName>
</protein>
<proteinExistence type="predicted"/>
<accession>A0ACB8FWJ1</accession>
<evidence type="ECO:0000313" key="1">
    <source>
        <dbReference type="EMBL" id="KAH8011561.1"/>
    </source>
</evidence>
<dbReference type="EMBL" id="CM037626">
    <property type="protein sequence ID" value="KAH8011561.1"/>
    <property type="molecule type" value="Genomic_DNA"/>
</dbReference>
<sequence>MFSLARSIQRTVARQAHHKHEADFHDKYGTMILLGGAVFCASIWTYVVTQTGIEWNLSPVGRVTPKEWREK</sequence>
<gene>
    <name evidence="1" type="primary">COX7B</name>
    <name evidence="1" type="ORF">K3G42_002034</name>
</gene>
<dbReference type="Proteomes" id="UP000827872">
    <property type="component" value="Linkage Group LG13"/>
</dbReference>
<name>A0ACB8FWJ1_9SAUR</name>
<organism evidence="1 2">
    <name type="scientific">Sphaerodactylus townsendi</name>
    <dbReference type="NCBI Taxonomy" id="933632"/>
    <lineage>
        <taxon>Eukaryota</taxon>
        <taxon>Metazoa</taxon>
        <taxon>Chordata</taxon>
        <taxon>Craniata</taxon>
        <taxon>Vertebrata</taxon>
        <taxon>Euteleostomi</taxon>
        <taxon>Lepidosauria</taxon>
        <taxon>Squamata</taxon>
        <taxon>Bifurcata</taxon>
        <taxon>Gekkota</taxon>
        <taxon>Sphaerodactylidae</taxon>
        <taxon>Sphaerodactylus</taxon>
    </lineage>
</organism>
<comment type="caution">
    <text evidence="1">The sequence shown here is derived from an EMBL/GenBank/DDBJ whole genome shotgun (WGS) entry which is preliminary data.</text>
</comment>
<evidence type="ECO:0000313" key="2">
    <source>
        <dbReference type="Proteomes" id="UP000827872"/>
    </source>
</evidence>
<reference evidence="1" key="1">
    <citation type="submission" date="2021-08" db="EMBL/GenBank/DDBJ databases">
        <title>The first chromosome-level gecko genome reveals the dynamic sex chromosomes of Neotropical dwarf geckos (Sphaerodactylidae: Sphaerodactylus).</title>
        <authorList>
            <person name="Pinto B.J."/>
            <person name="Keating S.E."/>
            <person name="Gamble T."/>
        </authorList>
    </citation>
    <scope>NUCLEOTIDE SEQUENCE</scope>
    <source>
        <strain evidence="1">TG3544</strain>
    </source>
</reference>
<keyword evidence="2" id="KW-1185">Reference proteome</keyword>